<proteinExistence type="predicted"/>
<gene>
    <name evidence="1" type="ORF">ECVG_04262</name>
</gene>
<name>A0A1X3JI30_ECOLX</name>
<protein>
    <submittedName>
        <fullName evidence="1">Uncharacterized protein</fullName>
    </submittedName>
</protein>
<evidence type="ECO:0000313" key="2">
    <source>
        <dbReference type="Proteomes" id="UP000193045"/>
    </source>
</evidence>
<evidence type="ECO:0000313" key="1">
    <source>
        <dbReference type="EMBL" id="OSL11825.1"/>
    </source>
</evidence>
<dbReference type="EMBL" id="ADJB01000045">
    <property type="protein sequence ID" value="OSL11825.1"/>
    <property type="molecule type" value="Genomic_DNA"/>
</dbReference>
<dbReference type="Proteomes" id="UP000193045">
    <property type="component" value="Unassembled WGS sequence"/>
</dbReference>
<organism evidence="1 2">
    <name type="scientific">Escherichia coli H386</name>
    <dbReference type="NCBI Taxonomy" id="656397"/>
    <lineage>
        <taxon>Bacteria</taxon>
        <taxon>Pseudomonadati</taxon>
        <taxon>Pseudomonadota</taxon>
        <taxon>Gammaproteobacteria</taxon>
        <taxon>Enterobacterales</taxon>
        <taxon>Enterobacteriaceae</taxon>
        <taxon>Escherichia</taxon>
    </lineage>
</organism>
<accession>A0A1X3JI30</accession>
<comment type="caution">
    <text evidence="1">The sequence shown here is derived from an EMBL/GenBank/DDBJ whole genome shotgun (WGS) entry which is preliminary data.</text>
</comment>
<dbReference type="AlphaFoldDB" id="A0A1X3JI30"/>
<reference evidence="1 2" key="1">
    <citation type="submission" date="2010-04" db="EMBL/GenBank/DDBJ databases">
        <title>The Genome Sequence of Escherichia coli H386.</title>
        <authorList>
            <consortium name="The Broad Institute Genome Sequencing Platform"/>
            <consortium name="The Broad Institute Genome Sequencing Center for Infectious Disease"/>
            <person name="Feldgarden M."/>
            <person name="Gordon D.M."/>
            <person name="Johnson J.R."/>
            <person name="Johnston B.D."/>
            <person name="Young S."/>
            <person name="Zeng Q."/>
            <person name="Koehrsen M."/>
            <person name="Alvarado L."/>
            <person name="Berlin A.M."/>
            <person name="Borenstein D."/>
            <person name="Chapman S.B."/>
            <person name="Chen Z."/>
            <person name="Engels R."/>
            <person name="Freedman E."/>
            <person name="Gellesch M."/>
            <person name="Goldberg J."/>
            <person name="Griggs A."/>
            <person name="Gujja S."/>
            <person name="Heilman E.R."/>
            <person name="Heiman D.I."/>
            <person name="Hepburn T.A."/>
            <person name="Howarth C."/>
            <person name="Jen D."/>
            <person name="Larson L."/>
            <person name="Mehta T."/>
            <person name="Park D."/>
            <person name="Pearson M."/>
            <person name="Richards J."/>
            <person name="Roberts A."/>
            <person name="Saif S."/>
            <person name="Shea T.D."/>
            <person name="Shenoy N."/>
            <person name="Sisk P."/>
            <person name="Stolte C."/>
            <person name="Sykes S.N."/>
            <person name="Walk T."/>
            <person name="White J."/>
            <person name="Yandava C."/>
            <person name="Haas B."/>
            <person name="Henn M.R."/>
            <person name="Nusbaum C."/>
            <person name="Birren B."/>
        </authorList>
    </citation>
    <scope>NUCLEOTIDE SEQUENCE [LARGE SCALE GENOMIC DNA]</scope>
    <source>
        <strain evidence="1 2">H386</strain>
    </source>
</reference>
<sequence length="30" mass="3344">MYEPVVNNVENPSVAFVIILLTKQTPVSLK</sequence>